<proteinExistence type="inferred from homology"/>
<dbReference type="Pfam" id="PF01895">
    <property type="entry name" value="PhoU"/>
    <property type="match status" value="1"/>
</dbReference>
<protein>
    <submittedName>
        <fullName evidence="3">Phosphate transport system regulatory protein PhoU</fullName>
    </submittedName>
</protein>
<accession>A0A410P3G0</accession>
<dbReference type="InterPro" id="IPR038078">
    <property type="entry name" value="PhoU-like_sf"/>
</dbReference>
<dbReference type="GO" id="GO:0030643">
    <property type="term" value="P:intracellular phosphate ion homeostasis"/>
    <property type="evidence" value="ECO:0007669"/>
    <property type="project" value="InterPro"/>
</dbReference>
<evidence type="ECO:0000313" key="4">
    <source>
        <dbReference type="Proteomes" id="UP000287243"/>
    </source>
</evidence>
<comment type="similarity">
    <text evidence="1">Belongs to the PhoU family.</text>
</comment>
<dbReference type="RefSeq" id="WP_128699374.1">
    <property type="nucleotide sequence ID" value="NZ_CP019384.1"/>
</dbReference>
<dbReference type="PANTHER" id="PTHR42930">
    <property type="entry name" value="PHOSPHATE-SPECIFIC TRANSPORT SYSTEM ACCESSORY PROTEIN PHOU"/>
    <property type="match status" value="1"/>
</dbReference>
<dbReference type="InterPro" id="IPR026022">
    <property type="entry name" value="PhoU_dom"/>
</dbReference>
<name>A0A410P3G0_VELA1</name>
<dbReference type="PANTHER" id="PTHR42930:SF3">
    <property type="entry name" value="PHOSPHATE-SPECIFIC TRANSPORT SYSTEM ACCESSORY PROTEIN PHOU"/>
    <property type="match status" value="1"/>
</dbReference>
<dbReference type="GO" id="GO:0045936">
    <property type="term" value="P:negative regulation of phosphate metabolic process"/>
    <property type="evidence" value="ECO:0007669"/>
    <property type="project" value="InterPro"/>
</dbReference>
<dbReference type="EMBL" id="CP019384">
    <property type="protein sequence ID" value="QAT16737.1"/>
    <property type="molecule type" value="Genomic_DNA"/>
</dbReference>
<dbReference type="SUPFAM" id="SSF109755">
    <property type="entry name" value="PhoU-like"/>
    <property type="match status" value="1"/>
</dbReference>
<sequence length="221" mass="25377">MNILVWLLRNYWMNTEDVLMIAIEKELRKLNDDLLQICRLTQEAIRNISGVLMRFDAENTQEIIDNNKKIRVLCVAYEEYFTNIVRQYHPEDSVLKFISSSINISSELKQITDLTAGIAESLLSLNTNIPDKDKINISQFAIIFQNIVWDSVISFLKQDTALAKKTVLTSLTLKKICSRRQDELIETNKTAESTVRGETVLLFIIQSVRDIATHTVNIAKI</sequence>
<feature type="domain" description="PhoU" evidence="2">
    <location>
        <begin position="35"/>
        <end position="121"/>
    </location>
</feature>
<dbReference type="InterPro" id="IPR028366">
    <property type="entry name" value="PhoU"/>
</dbReference>
<evidence type="ECO:0000313" key="3">
    <source>
        <dbReference type="EMBL" id="QAT16737.1"/>
    </source>
</evidence>
<evidence type="ECO:0000259" key="2">
    <source>
        <dbReference type="Pfam" id="PF01895"/>
    </source>
</evidence>
<dbReference type="Proteomes" id="UP000287243">
    <property type="component" value="Chromosome"/>
</dbReference>
<dbReference type="KEGG" id="vai:BU251_02805"/>
<gene>
    <name evidence="3" type="ORF">BU251_02805</name>
</gene>
<organism evidence="3 4">
    <name type="scientific">Velamenicoccus archaeovorus</name>
    <dbReference type="NCBI Taxonomy" id="1930593"/>
    <lineage>
        <taxon>Bacteria</taxon>
        <taxon>Pseudomonadati</taxon>
        <taxon>Candidatus Omnitrophota</taxon>
        <taxon>Candidatus Velamenicoccus</taxon>
    </lineage>
</organism>
<dbReference type="AlphaFoldDB" id="A0A410P3G0"/>
<keyword evidence="4" id="KW-1185">Reference proteome</keyword>
<evidence type="ECO:0000256" key="1">
    <source>
        <dbReference type="ARBA" id="ARBA00008107"/>
    </source>
</evidence>
<dbReference type="Gene3D" id="1.20.58.220">
    <property type="entry name" value="Phosphate transport system protein phou homolog 2, domain 2"/>
    <property type="match status" value="1"/>
</dbReference>
<reference evidence="3 4" key="1">
    <citation type="submission" date="2017-01" db="EMBL/GenBank/DDBJ databases">
        <title>First insights into the biology of 'candidatus Vampirococcus archaeovorus'.</title>
        <authorList>
            <person name="Kizina J."/>
            <person name="Jordan S."/>
            <person name="Stueber K."/>
            <person name="Reinhardt R."/>
            <person name="Harder J."/>
        </authorList>
    </citation>
    <scope>NUCLEOTIDE SEQUENCE [LARGE SCALE GENOMIC DNA]</scope>
    <source>
        <strain evidence="3 4">LiM</strain>
    </source>
</reference>